<keyword evidence="8" id="KW-1185">Reference proteome</keyword>
<evidence type="ECO:0000256" key="5">
    <source>
        <dbReference type="ARBA" id="ARBA00042530"/>
    </source>
</evidence>
<accession>A0ABX1T258</accession>
<dbReference type="CDD" id="cd01638">
    <property type="entry name" value="CysQ"/>
    <property type="match status" value="1"/>
</dbReference>
<evidence type="ECO:0000256" key="6">
    <source>
        <dbReference type="ARBA" id="ARBA00044544"/>
    </source>
</evidence>
<dbReference type="PANTHER" id="PTHR43028:SF5">
    <property type="entry name" value="3'(2'),5'-BISPHOSPHATE NUCLEOTIDASE 1"/>
    <property type="match status" value="1"/>
</dbReference>
<proteinExistence type="predicted"/>
<gene>
    <name evidence="7" type="ORF">VP91_00013530</name>
</gene>
<dbReference type="PROSITE" id="PS00630">
    <property type="entry name" value="IMP_2"/>
    <property type="match status" value="1"/>
</dbReference>
<name>A0ABX1T258_PELUQ</name>
<comment type="catalytic activity">
    <reaction evidence="1">
        <text>adenosine 3',5'-bisphosphate + H2O = AMP + phosphate</text>
        <dbReference type="Rhea" id="RHEA:10040"/>
        <dbReference type="ChEBI" id="CHEBI:15377"/>
        <dbReference type="ChEBI" id="CHEBI:43474"/>
        <dbReference type="ChEBI" id="CHEBI:58343"/>
        <dbReference type="ChEBI" id="CHEBI:456215"/>
        <dbReference type="EC" id="3.1.3.7"/>
    </reaction>
</comment>
<keyword evidence="3" id="KW-0460">Magnesium</keyword>
<dbReference type="Gene3D" id="3.40.190.80">
    <property type="match status" value="1"/>
</dbReference>
<dbReference type="InterPro" id="IPR020550">
    <property type="entry name" value="Inositol_monophosphatase_CS"/>
</dbReference>
<organism evidence="7 8">
    <name type="scientific">Pelagibacter ubique</name>
    <dbReference type="NCBI Taxonomy" id="198252"/>
    <lineage>
        <taxon>Bacteria</taxon>
        <taxon>Pseudomonadati</taxon>
        <taxon>Pseudomonadota</taxon>
        <taxon>Alphaproteobacteria</taxon>
        <taxon>Candidatus Pelagibacterales</taxon>
        <taxon>Candidatus Pelagibacteraceae</taxon>
        <taxon>Candidatus Pelagibacter</taxon>
    </lineage>
</organism>
<protein>
    <recommendedName>
        <fullName evidence="4">3'(2'),5-bisphosphonucleoside 3'(2')-phosphohydrolase</fullName>
    </recommendedName>
    <alternativeName>
        <fullName evidence="6">3'-phosphoadenosine 5'-phosphate phosphatase</fullName>
    </alternativeName>
    <alternativeName>
        <fullName evidence="5">DPNPase</fullName>
    </alternativeName>
</protein>
<dbReference type="EMBL" id="LANA01000002">
    <property type="protein sequence ID" value="NMN68187.1"/>
    <property type="molecule type" value="Genomic_DNA"/>
</dbReference>
<evidence type="ECO:0000256" key="1">
    <source>
        <dbReference type="ARBA" id="ARBA00001625"/>
    </source>
</evidence>
<evidence type="ECO:0000313" key="8">
    <source>
        <dbReference type="Proteomes" id="UP001166004"/>
    </source>
</evidence>
<reference evidence="7 8" key="1">
    <citation type="submission" date="2019-07" db="EMBL/GenBank/DDBJ databases">
        <title>SAR11 Genome Evolution.</title>
        <authorList>
            <person name="Giovannoni S."/>
        </authorList>
    </citation>
    <scope>NUCLEOTIDE SEQUENCE [LARGE SCALE GENOMIC DNA]</scope>
    <source>
        <strain evidence="7 8">HTCC9565</strain>
    </source>
</reference>
<dbReference type="PROSITE" id="PS00629">
    <property type="entry name" value="IMP_1"/>
    <property type="match status" value="1"/>
</dbReference>
<dbReference type="PRINTS" id="PR00377">
    <property type="entry name" value="IMPHPHTASES"/>
</dbReference>
<comment type="caution">
    <text evidence="7">The sequence shown here is derived from an EMBL/GenBank/DDBJ whole genome shotgun (WGS) entry which is preliminary data.</text>
</comment>
<dbReference type="Proteomes" id="UP001166004">
    <property type="component" value="Unassembled WGS sequence"/>
</dbReference>
<dbReference type="Gene3D" id="3.30.540.10">
    <property type="entry name" value="Fructose-1,6-Bisphosphatase, subunit A, domain 1"/>
    <property type="match status" value="1"/>
</dbReference>
<dbReference type="Pfam" id="PF00459">
    <property type="entry name" value="Inositol_P"/>
    <property type="match status" value="1"/>
</dbReference>
<evidence type="ECO:0000256" key="3">
    <source>
        <dbReference type="ARBA" id="ARBA00022842"/>
    </source>
</evidence>
<dbReference type="RefSeq" id="WP_169036675.1">
    <property type="nucleotide sequence ID" value="NZ_LANA01000002.1"/>
</dbReference>
<dbReference type="InterPro" id="IPR000760">
    <property type="entry name" value="Inositol_monophosphatase-like"/>
</dbReference>
<dbReference type="SUPFAM" id="SSF56655">
    <property type="entry name" value="Carbohydrate phosphatase"/>
    <property type="match status" value="1"/>
</dbReference>
<dbReference type="InterPro" id="IPR020583">
    <property type="entry name" value="Inositol_monoP_metal-BS"/>
</dbReference>
<keyword evidence="2" id="KW-0479">Metal-binding</keyword>
<evidence type="ECO:0000313" key="7">
    <source>
        <dbReference type="EMBL" id="NMN68187.1"/>
    </source>
</evidence>
<sequence>MNFEEKKKITLTLIRTFNKASQLALNLRKAGLKKEIKSDNTPVSNGDIEVNKILTSKIQQITPNITIISEESTNHKKDNNLHNFWLIDPIDGTRDYINNRDEFTLNAALIIDRKPAIGIIAAPAKKRIFYSYGLSSSYELIDGTEVSLINEKKKYEGIKAVSYSNELKPEILEIYKRYKIISHQKMKSSLKFCVIAAGEFDMYVAEPRACEWDIAAGHAILEHAGGKITDFNGNEILYGKPEFKNPSLILKNKNIL</sequence>
<evidence type="ECO:0000256" key="4">
    <source>
        <dbReference type="ARBA" id="ARBA00041694"/>
    </source>
</evidence>
<evidence type="ECO:0000256" key="2">
    <source>
        <dbReference type="ARBA" id="ARBA00022723"/>
    </source>
</evidence>
<dbReference type="InterPro" id="IPR050725">
    <property type="entry name" value="CysQ/Inositol_MonoPase"/>
</dbReference>
<dbReference type="PANTHER" id="PTHR43028">
    <property type="entry name" value="3'(2'),5'-BISPHOSPHATE NUCLEOTIDASE 1"/>
    <property type="match status" value="1"/>
</dbReference>